<dbReference type="Proteomes" id="UP000001887">
    <property type="component" value="Chromosome"/>
</dbReference>
<protein>
    <submittedName>
        <fullName evidence="1">Formylmethanofuran dehydrogenase subunit B-like protein</fullName>
    </submittedName>
</protein>
<dbReference type="KEGG" id="psl:Psta_1617"/>
<dbReference type="PIRSF" id="PIRSF005646">
    <property type="entry name" value="FwdB"/>
    <property type="match status" value="1"/>
</dbReference>
<dbReference type="SUPFAM" id="SSF53706">
    <property type="entry name" value="Formate dehydrogenase/DMSO reductase, domains 1-3"/>
    <property type="match status" value="1"/>
</dbReference>
<dbReference type="GO" id="GO:0015948">
    <property type="term" value="P:methanogenesis"/>
    <property type="evidence" value="ECO:0007669"/>
    <property type="project" value="InterPro"/>
</dbReference>
<dbReference type="HOGENOM" id="CLU_034348_0_0_0"/>
<dbReference type="AlphaFoldDB" id="D2QY78"/>
<dbReference type="eggNOG" id="COG1029">
    <property type="taxonomic scope" value="Bacteria"/>
</dbReference>
<dbReference type="GO" id="GO:0018493">
    <property type="term" value="F:formylmethanofuran dehydrogenase activity"/>
    <property type="evidence" value="ECO:0007669"/>
    <property type="project" value="InterPro"/>
</dbReference>
<dbReference type="STRING" id="530564.Psta_1617"/>
<dbReference type="InterPro" id="IPR016457">
    <property type="entry name" value="Formylmethanofuran_DH_bsu"/>
</dbReference>
<evidence type="ECO:0000313" key="2">
    <source>
        <dbReference type="Proteomes" id="UP000001887"/>
    </source>
</evidence>
<proteinExistence type="predicted"/>
<dbReference type="Gene3D" id="3.40.228.10">
    <property type="entry name" value="Dimethylsulfoxide Reductase, domain 2"/>
    <property type="match status" value="1"/>
</dbReference>
<sequence>MVVTWFRGLSHEFSLQSLMAIPSETDLPCPACGSLCDDFSASIHGTQVTLEPDCQLAVEHFRRAMAEPLAADFVQGEMLGQTPPSLESALDFASKMLVSGKRPLIYGLGHLTTEDARAAVALAEFVRGVVDTPHLPIHKAAAESLQTVGLSTASLGEVRHYCDLVIYWGCDPVTEMPRHLARYSVEAPSRFLAGGRPGKFLVAIDSQSTKTTAAADLAIQVPAGHQHRAILALRMLAAGREIDARSLAPLPPETIAQLRGLAERMRNCKACVVFFGERILDNSSGSEPVQSLAHLAREMHRYTRFYARRMRGASDILAADQVLTWQTGYSRAIDFGAGFPQYEPSDHSAAKLIEREEVDCCLLLDSSAALALPPQVQDKLQSIPTVAIDPAGRPHWPQAWVKITTAAPGVHVGGSAYRMDEIAIPLRAIAPSTLPSMHQLFEQISSRIRTHRAGIDATGKCTVE</sequence>
<reference evidence="1 2" key="1">
    <citation type="journal article" date="2009" name="Stand. Genomic Sci.">
        <title>Complete genome sequence of Pirellula staleyi type strain (ATCC 27377).</title>
        <authorList>
            <person name="Clum A."/>
            <person name="Tindall B.J."/>
            <person name="Sikorski J."/>
            <person name="Ivanova N."/>
            <person name="Mavrommatis K."/>
            <person name="Lucas S."/>
            <person name="Glavina del Rio T."/>
            <person name="Nolan M."/>
            <person name="Chen F."/>
            <person name="Tice H."/>
            <person name="Pitluck S."/>
            <person name="Cheng J.F."/>
            <person name="Chertkov O."/>
            <person name="Brettin T."/>
            <person name="Han C."/>
            <person name="Detter J.C."/>
            <person name="Kuske C."/>
            <person name="Bruce D."/>
            <person name="Goodwin L."/>
            <person name="Ovchinikova G."/>
            <person name="Pati A."/>
            <person name="Mikhailova N."/>
            <person name="Chen A."/>
            <person name="Palaniappan K."/>
            <person name="Land M."/>
            <person name="Hauser L."/>
            <person name="Chang Y.J."/>
            <person name="Jeffries C.D."/>
            <person name="Chain P."/>
            <person name="Rohde M."/>
            <person name="Goker M."/>
            <person name="Bristow J."/>
            <person name="Eisen J.A."/>
            <person name="Markowitz V."/>
            <person name="Hugenholtz P."/>
            <person name="Kyrpides N.C."/>
            <person name="Klenk H.P."/>
            <person name="Lapidus A."/>
        </authorList>
    </citation>
    <scope>NUCLEOTIDE SEQUENCE [LARGE SCALE GENOMIC DNA]</scope>
    <source>
        <strain evidence="2">ATCC 27377 / DSM 6068 / ICPB 4128</strain>
    </source>
</reference>
<accession>D2QY78</accession>
<evidence type="ECO:0000313" key="1">
    <source>
        <dbReference type="EMBL" id="ADB16292.1"/>
    </source>
</evidence>
<keyword evidence="2" id="KW-1185">Reference proteome</keyword>
<gene>
    <name evidence="1" type="ordered locus">Psta_1617</name>
</gene>
<name>D2QY78_PIRSD</name>
<dbReference type="EMBL" id="CP001848">
    <property type="protein sequence ID" value="ADB16292.1"/>
    <property type="molecule type" value="Genomic_DNA"/>
</dbReference>
<organism evidence="1 2">
    <name type="scientific">Pirellula staleyi (strain ATCC 27377 / DSM 6068 / ICPB 4128)</name>
    <name type="common">Pirella staleyi</name>
    <dbReference type="NCBI Taxonomy" id="530564"/>
    <lineage>
        <taxon>Bacteria</taxon>
        <taxon>Pseudomonadati</taxon>
        <taxon>Planctomycetota</taxon>
        <taxon>Planctomycetia</taxon>
        <taxon>Pirellulales</taxon>
        <taxon>Pirellulaceae</taxon>
        <taxon>Pirellula</taxon>
    </lineage>
</organism>